<proteinExistence type="predicted"/>
<accession>A0A1V4IQC5</accession>
<organism evidence="1 2">
    <name type="scientific">Patagioenas fasciata monilis</name>
    <dbReference type="NCBI Taxonomy" id="372326"/>
    <lineage>
        <taxon>Eukaryota</taxon>
        <taxon>Metazoa</taxon>
        <taxon>Chordata</taxon>
        <taxon>Craniata</taxon>
        <taxon>Vertebrata</taxon>
        <taxon>Euteleostomi</taxon>
        <taxon>Archelosauria</taxon>
        <taxon>Archosauria</taxon>
        <taxon>Dinosauria</taxon>
        <taxon>Saurischia</taxon>
        <taxon>Theropoda</taxon>
        <taxon>Coelurosauria</taxon>
        <taxon>Aves</taxon>
        <taxon>Neognathae</taxon>
        <taxon>Neoaves</taxon>
        <taxon>Columbimorphae</taxon>
        <taxon>Columbiformes</taxon>
        <taxon>Columbidae</taxon>
        <taxon>Patagioenas</taxon>
    </lineage>
</organism>
<protein>
    <submittedName>
        <fullName evidence="1">Uncharacterized protein</fullName>
    </submittedName>
</protein>
<dbReference type="EMBL" id="LSYS01009690">
    <property type="protein sequence ID" value="OPJ62014.1"/>
    <property type="molecule type" value="Genomic_DNA"/>
</dbReference>
<keyword evidence="2" id="KW-1185">Reference proteome</keyword>
<sequence>MSCLNRKAPGPHGTWPEWQLLPDALLAPCDRVQPFFRKFFLPMYLTCEQSDFRKISGVHVTWCEREDPF</sequence>
<dbReference type="AlphaFoldDB" id="A0A1V4IQC5"/>
<evidence type="ECO:0000313" key="2">
    <source>
        <dbReference type="Proteomes" id="UP000190648"/>
    </source>
</evidence>
<name>A0A1V4IQC5_PATFA</name>
<gene>
    <name evidence="1" type="ORF">AV530_002709</name>
</gene>
<evidence type="ECO:0000313" key="1">
    <source>
        <dbReference type="EMBL" id="OPJ62014.1"/>
    </source>
</evidence>
<reference evidence="1 2" key="1">
    <citation type="submission" date="2016-02" db="EMBL/GenBank/DDBJ databases">
        <title>Band-tailed pigeon sequencing and assembly.</title>
        <authorList>
            <person name="Soares A.E."/>
            <person name="Novak B.J."/>
            <person name="Rice E.S."/>
            <person name="O'Connell B."/>
            <person name="Chang D."/>
            <person name="Weber S."/>
            <person name="Shapiro B."/>
        </authorList>
    </citation>
    <scope>NUCLEOTIDE SEQUENCE [LARGE SCALE GENOMIC DNA]</scope>
    <source>
        <strain evidence="1">BTP2013</strain>
        <tissue evidence="1">Blood</tissue>
    </source>
</reference>
<comment type="caution">
    <text evidence="1">The sequence shown here is derived from an EMBL/GenBank/DDBJ whole genome shotgun (WGS) entry which is preliminary data.</text>
</comment>
<dbReference type="Proteomes" id="UP000190648">
    <property type="component" value="Unassembled WGS sequence"/>
</dbReference>